<sequence length="146" mass="15563">MLPPPTLELDTFTSTTMAIDSRDLDGDSEMASSADSVHSDSDGVRNGAHTPTNARVTSAAAASELSPPGSQSQTIPGISAASDLHAMDPGPGQIPSKGSDGPAAAYKRIRAQEEYDRAMEFVIDKDFNLNEFGDPFDERDMEQKLF</sequence>
<dbReference type="Proteomes" id="UP001146351">
    <property type="component" value="Unassembled WGS sequence"/>
</dbReference>
<proteinExistence type="predicted"/>
<reference evidence="2" key="2">
    <citation type="journal article" date="2023" name="IMA Fungus">
        <title>Comparative genomic study of the Penicillium genus elucidates a diverse pangenome and 15 lateral gene transfer events.</title>
        <authorList>
            <person name="Petersen C."/>
            <person name="Sorensen T."/>
            <person name="Nielsen M.R."/>
            <person name="Sondergaard T.E."/>
            <person name="Sorensen J.L."/>
            <person name="Fitzpatrick D.A."/>
            <person name="Frisvad J.C."/>
            <person name="Nielsen K.L."/>
        </authorList>
    </citation>
    <scope>NUCLEOTIDE SEQUENCE</scope>
    <source>
        <strain evidence="2">IBT 21917</strain>
    </source>
</reference>
<protein>
    <submittedName>
        <fullName evidence="2">Uncharacterized protein</fullName>
    </submittedName>
</protein>
<dbReference type="EMBL" id="JAPQKO010000001">
    <property type="protein sequence ID" value="KAJ5183587.1"/>
    <property type="molecule type" value="Genomic_DNA"/>
</dbReference>
<reference evidence="2" key="1">
    <citation type="submission" date="2022-11" db="EMBL/GenBank/DDBJ databases">
        <authorList>
            <person name="Petersen C."/>
        </authorList>
    </citation>
    <scope>NUCLEOTIDE SEQUENCE</scope>
    <source>
        <strain evidence="2">IBT 21917</strain>
    </source>
</reference>
<evidence type="ECO:0000313" key="3">
    <source>
        <dbReference type="Proteomes" id="UP001146351"/>
    </source>
</evidence>
<accession>A0A9W9IT73</accession>
<feature type="region of interest" description="Disordered" evidence="1">
    <location>
        <begin position="19"/>
        <end position="104"/>
    </location>
</feature>
<evidence type="ECO:0000256" key="1">
    <source>
        <dbReference type="SAM" id="MobiDB-lite"/>
    </source>
</evidence>
<dbReference type="OrthoDB" id="5377039at2759"/>
<evidence type="ECO:0000313" key="2">
    <source>
        <dbReference type="EMBL" id="KAJ5183587.1"/>
    </source>
</evidence>
<gene>
    <name evidence="2" type="ORF">N7492_001203</name>
</gene>
<name>A0A9W9IT73_9EURO</name>
<dbReference type="AlphaFoldDB" id="A0A9W9IT73"/>
<comment type="caution">
    <text evidence="2">The sequence shown here is derived from an EMBL/GenBank/DDBJ whole genome shotgun (WGS) entry which is preliminary data.</text>
</comment>
<keyword evidence="3" id="KW-1185">Reference proteome</keyword>
<organism evidence="2 3">
    <name type="scientific">Penicillium capsulatum</name>
    <dbReference type="NCBI Taxonomy" id="69766"/>
    <lineage>
        <taxon>Eukaryota</taxon>
        <taxon>Fungi</taxon>
        <taxon>Dikarya</taxon>
        <taxon>Ascomycota</taxon>
        <taxon>Pezizomycotina</taxon>
        <taxon>Eurotiomycetes</taxon>
        <taxon>Eurotiomycetidae</taxon>
        <taxon>Eurotiales</taxon>
        <taxon>Aspergillaceae</taxon>
        <taxon>Penicillium</taxon>
    </lineage>
</organism>